<comment type="subcellular location">
    <subcellularLocation>
        <location evidence="2">Membrane</location>
    </subcellularLocation>
</comment>
<keyword evidence="14" id="KW-0325">Glycoprotein</keyword>
<evidence type="ECO:0000256" key="7">
    <source>
        <dbReference type="ARBA" id="ARBA00022801"/>
    </source>
</evidence>
<evidence type="ECO:0000256" key="18">
    <source>
        <dbReference type="SAM" id="MobiDB-lite"/>
    </source>
</evidence>
<dbReference type="SUPFAM" id="SSF55486">
    <property type="entry name" value="Metalloproteases ('zincins'), catalytic domain"/>
    <property type="match status" value="1"/>
</dbReference>
<dbReference type="RefSeq" id="XP_029233889.1">
    <property type="nucleotide sequence ID" value="XM_029386293.1"/>
</dbReference>
<feature type="chain" id="PRO_5023973835" description="Leishmanolysin-like peptidase" evidence="17">
    <location>
        <begin position="22"/>
        <end position="312"/>
    </location>
</feature>
<dbReference type="PRINTS" id="PR00782">
    <property type="entry name" value="LSHMANOLYSIN"/>
</dbReference>
<gene>
    <name evidence="19" type="ORF">TraAM80_09623</name>
</gene>
<keyword evidence="12" id="KW-0865">Zymogen</keyword>
<keyword evidence="8 16" id="KW-0862">Zinc</keyword>
<proteinExistence type="inferred from homology"/>
<evidence type="ECO:0000256" key="14">
    <source>
        <dbReference type="ARBA" id="ARBA00023180"/>
    </source>
</evidence>
<keyword evidence="4 17" id="KW-0645">Protease</keyword>
<feature type="binding site" evidence="16">
    <location>
        <position position="222"/>
    </location>
    <ligand>
        <name>Zn(2+)</name>
        <dbReference type="ChEBI" id="CHEBI:29105"/>
        <note>catalytic</note>
    </ligand>
</feature>
<dbReference type="GO" id="GO:0004222">
    <property type="term" value="F:metalloendopeptidase activity"/>
    <property type="evidence" value="ECO:0007669"/>
    <property type="project" value="UniProtKB-UniRule"/>
</dbReference>
<feature type="signal peptide" evidence="17">
    <location>
        <begin position="1"/>
        <end position="21"/>
    </location>
</feature>
<feature type="region of interest" description="Disordered" evidence="18">
    <location>
        <begin position="274"/>
        <end position="298"/>
    </location>
</feature>
<evidence type="ECO:0000256" key="11">
    <source>
        <dbReference type="ARBA" id="ARBA00023136"/>
    </source>
</evidence>
<dbReference type="GO" id="GO:0007155">
    <property type="term" value="P:cell adhesion"/>
    <property type="evidence" value="ECO:0007669"/>
    <property type="project" value="UniProtKB-KW"/>
</dbReference>
<keyword evidence="10 16" id="KW-0482">Metalloprotease</keyword>
<evidence type="ECO:0000256" key="5">
    <source>
        <dbReference type="ARBA" id="ARBA00022723"/>
    </source>
</evidence>
<keyword evidence="11" id="KW-0472">Membrane</keyword>
<evidence type="ECO:0000256" key="2">
    <source>
        <dbReference type="ARBA" id="ARBA00004370"/>
    </source>
</evidence>
<organism evidence="19 20">
    <name type="scientific">Trypanosoma rangeli</name>
    <dbReference type="NCBI Taxonomy" id="5698"/>
    <lineage>
        <taxon>Eukaryota</taxon>
        <taxon>Discoba</taxon>
        <taxon>Euglenozoa</taxon>
        <taxon>Kinetoplastea</taxon>
        <taxon>Metakinetoplastina</taxon>
        <taxon>Trypanosomatida</taxon>
        <taxon>Trypanosomatidae</taxon>
        <taxon>Trypanosoma</taxon>
        <taxon>Herpetosoma</taxon>
    </lineage>
</organism>
<evidence type="ECO:0000256" key="6">
    <source>
        <dbReference type="ARBA" id="ARBA00022729"/>
    </source>
</evidence>
<keyword evidence="7 17" id="KW-0378">Hydrolase</keyword>
<evidence type="ECO:0000313" key="19">
    <source>
        <dbReference type="EMBL" id="RNE96915.1"/>
    </source>
</evidence>
<evidence type="ECO:0000256" key="8">
    <source>
        <dbReference type="ARBA" id="ARBA00022833"/>
    </source>
</evidence>
<comment type="cofactor">
    <cofactor evidence="16 17">
        <name>Zn(2+)</name>
        <dbReference type="ChEBI" id="CHEBI:29105"/>
    </cofactor>
    <text evidence="16 17">Binds 1 zinc ion per subunit.</text>
</comment>
<name>A0A3R7KAQ9_TRYRA</name>
<dbReference type="Gene3D" id="3.10.170.20">
    <property type="match status" value="1"/>
</dbReference>
<comment type="caution">
    <text evidence="19">The sequence shown here is derived from an EMBL/GenBank/DDBJ whole genome shotgun (WGS) entry which is preliminary data.</text>
</comment>
<keyword evidence="20" id="KW-1185">Reference proteome</keyword>
<keyword evidence="9" id="KW-0130">Cell adhesion</keyword>
<comment type="catalytic activity">
    <reaction evidence="1">
        <text>Preference for hydrophobic residues at P1 and P1' and basic residues at P2' and P3'. A model nonapeptide is cleaved at -Ala-Tyr-|-Leu-Lys-Lys-.</text>
        <dbReference type="EC" id="3.4.24.36"/>
    </reaction>
</comment>
<dbReference type="OMA" id="AANTITW"/>
<feature type="binding site" evidence="16">
    <location>
        <position position="226"/>
    </location>
    <ligand>
        <name>Zn(2+)</name>
        <dbReference type="ChEBI" id="CHEBI:29105"/>
        <note>catalytic</note>
    </ligand>
</feature>
<dbReference type="PANTHER" id="PTHR10942">
    <property type="entry name" value="LEISHMANOLYSIN-LIKE PEPTIDASE"/>
    <property type="match status" value="1"/>
</dbReference>
<evidence type="ECO:0000256" key="9">
    <source>
        <dbReference type="ARBA" id="ARBA00022889"/>
    </source>
</evidence>
<keyword evidence="13" id="KW-1015">Disulfide bond</keyword>
<dbReference type="Proteomes" id="UP000283634">
    <property type="component" value="Unassembled WGS sequence"/>
</dbReference>
<comment type="similarity">
    <text evidence="3 17">Belongs to the peptidase M8 family.</text>
</comment>
<evidence type="ECO:0000256" key="15">
    <source>
        <dbReference type="PIRSR" id="PIRSR601577-1"/>
    </source>
</evidence>
<keyword evidence="5 16" id="KW-0479">Metal-binding</keyword>
<evidence type="ECO:0000313" key="20">
    <source>
        <dbReference type="Proteomes" id="UP000283634"/>
    </source>
</evidence>
<dbReference type="GO" id="GO:0016020">
    <property type="term" value="C:membrane"/>
    <property type="evidence" value="ECO:0007669"/>
    <property type="project" value="UniProtKB-SubCell"/>
</dbReference>
<evidence type="ECO:0000256" key="17">
    <source>
        <dbReference type="RuleBase" id="RU366077"/>
    </source>
</evidence>
<dbReference type="Gene3D" id="3.90.132.10">
    <property type="entry name" value="Leishmanolysin , domain 2"/>
    <property type="match status" value="1"/>
</dbReference>
<feature type="active site" evidence="15">
    <location>
        <position position="223"/>
    </location>
</feature>
<dbReference type="EMBL" id="MKGL01000626">
    <property type="protein sequence ID" value="RNE96915.1"/>
    <property type="molecule type" value="Genomic_DNA"/>
</dbReference>
<keyword evidence="6 17" id="KW-0732">Signal</keyword>
<evidence type="ECO:0000256" key="10">
    <source>
        <dbReference type="ARBA" id="ARBA00023049"/>
    </source>
</evidence>
<dbReference type="VEuPathDB" id="TriTrypDB:TRSC58_06928"/>
<protein>
    <recommendedName>
        <fullName evidence="17">Leishmanolysin-like peptidase</fullName>
        <ecNumber evidence="17">3.4.24.-</ecNumber>
    </recommendedName>
</protein>
<evidence type="ECO:0000256" key="3">
    <source>
        <dbReference type="ARBA" id="ARBA00005860"/>
    </source>
</evidence>
<feature type="non-terminal residue" evidence="19">
    <location>
        <position position="312"/>
    </location>
</feature>
<dbReference type="GO" id="GO:0046872">
    <property type="term" value="F:metal ion binding"/>
    <property type="evidence" value="ECO:0007669"/>
    <property type="project" value="UniProtKB-KW"/>
</dbReference>
<accession>A0A3R7KAQ9</accession>
<dbReference type="GO" id="GO:0006508">
    <property type="term" value="P:proteolysis"/>
    <property type="evidence" value="ECO:0007669"/>
    <property type="project" value="UniProtKB-KW"/>
</dbReference>
<evidence type="ECO:0000256" key="1">
    <source>
        <dbReference type="ARBA" id="ARBA00001249"/>
    </source>
</evidence>
<feature type="binding site" evidence="16">
    <location>
        <position position="291"/>
    </location>
    <ligand>
        <name>Zn(2+)</name>
        <dbReference type="ChEBI" id="CHEBI:29105"/>
        <note>catalytic</note>
    </ligand>
</feature>
<evidence type="ECO:0000256" key="16">
    <source>
        <dbReference type="PIRSR" id="PIRSR601577-2"/>
    </source>
</evidence>
<dbReference type="PANTHER" id="PTHR10942:SF0">
    <property type="entry name" value="LEISHMANOLYSIN-LIKE PEPTIDASE"/>
    <property type="match status" value="1"/>
</dbReference>
<evidence type="ECO:0000256" key="13">
    <source>
        <dbReference type="ARBA" id="ARBA00023157"/>
    </source>
</evidence>
<sequence>MRHTLHVLLLLLLCCFTSSFAAAEHRCIFDRISRKHAPPMRAVVRELPSRGRGGTQVLTASVSGWAPIRFKVFSEDMNNPSKYCGAAGEHRPDLEGGVRVCQQQDVLTAEKKSIILDQMLPRAIQLHVDRLHVQPEKRPVIVKNFSAGDTCGNFEIPSSHHTTGVSGADMVLYAAAAPTESFTYAWALGCVELPDGRPVVGVINIGPGSVTYSEFSVRIAAHEIAHTLGFEVEVFEARNMTRTIPEVRGKENVLVVSSPKTLEKTRAHFNCTSAPGMELEDEGGGTTPSSHWKRRNAKDELMAGLPGAGYYT</sequence>
<dbReference type="GO" id="GO:0005737">
    <property type="term" value="C:cytoplasm"/>
    <property type="evidence" value="ECO:0007669"/>
    <property type="project" value="TreeGrafter"/>
</dbReference>
<dbReference type="GeneID" id="40333556"/>
<evidence type="ECO:0000256" key="12">
    <source>
        <dbReference type="ARBA" id="ARBA00023145"/>
    </source>
</evidence>
<dbReference type="EC" id="3.4.24.-" evidence="17"/>
<reference evidence="19 20" key="1">
    <citation type="journal article" date="2018" name="BMC Genomics">
        <title>Genomic comparison of Trypanosoma conorhini and Trypanosoma rangeli to Trypanosoma cruzi strains of high and low virulence.</title>
        <authorList>
            <person name="Bradwell K.R."/>
            <person name="Koparde V.N."/>
            <person name="Matveyev A.V."/>
            <person name="Serrano M.G."/>
            <person name="Alves J.M."/>
            <person name="Parikh H."/>
            <person name="Huang B."/>
            <person name="Lee V."/>
            <person name="Espinosa-Alvarez O."/>
            <person name="Ortiz P.A."/>
            <person name="Costa-Martins A.G."/>
            <person name="Teixeira M.M."/>
            <person name="Buck G.A."/>
        </authorList>
    </citation>
    <scope>NUCLEOTIDE SEQUENCE [LARGE SCALE GENOMIC DNA]</scope>
    <source>
        <strain evidence="19 20">AM80</strain>
    </source>
</reference>
<dbReference type="Pfam" id="PF01457">
    <property type="entry name" value="Peptidase_M8"/>
    <property type="match status" value="1"/>
</dbReference>
<dbReference type="AlphaFoldDB" id="A0A3R7KAQ9"/>
<dbReference type="InterPro" id="IPR001577">
    <property type="entry name" value="Peptidase_M8"/>
</dbReference>
<evidence type="ECO:0000256" key="4">
    <source>
        <dbReference type="ARBA" id="ARBA00022670"/>
    </source>
</evidence>
<dbReference type="OrthoDB" id="249990at2759"/>